<dbReference type="RefSeq" id="WP_015250467.1">
    <property type="nucleotide sequence ID" value="NC_019892.1"/>
</dbReference>
<sequence length="194" mass="21084">MDFPQESSGWVGELLRAHRPPSERFQRRCEELAQAWVGIQKLRQAKHRLGLPLLGLPALLRSLAGTVDSPGLLDSVLGWAGLDLQVPTSLASAGAWGRLASALGLVRGEALFYLRLTFADLFEPEPLSGLVAFRHDGGDDGGEVTLDSLNIQLDGLSRHWAGTAREHLKACEQALFDAWDETGFDEHDPPGLPS</sequence>
<evidence type="ECO:0000313" key="1">
    <source>
        <dbReference type="EMBL" id="AGA31398.1"/>
    </source>
</evidence>
<dbReference type="KEGG" id="saci:Sinac_7359"/>
<dbReference type="Proteomes" id="UP000010798">
    <property type="component" value="Chromosome"/>
</dbReference>
<dbReference type="STRING" id="886293.Sinac_7359"/>
<dbReference type="HOGENOM" id="CLU_1401626_0_0_0"/>
<protein>
    <submittedName>
        <fullName evidence="1">Uncharacterized protein</fullName>
    </submittedName>
</protein>
<reference evidence="1 2" key="1">
    <citation type="submission" date="2012-02" db="EMBL/GenBank/DDBJ databases">
        <title>Complete sequence of chromosome of Singulisphaera acidiphila DSM 18658.</title>
        <authorList>
            <consortium name="US DOE Joint Genome Institute (JGI-PGF)"/>
            <person name="Lucas S."/>
            <person name="Copeland A."/>
            <person name="Lapidus A."/>
            <person name="Glavina del Rio T."/>
            <person name="Dalin E."/>
            <person name="Tice H."/>
            <person name="Bruce D."/>
            <person name="Goodwin L."/>
            <person name="Pitluck S."/>
            <person name="Peters L."/>
            <person name="Ovchinnikova G."/>
            <person name="Chertkov O."/>
            <person name="Kyrpides N."/>
            <person name="Mavromatis K."/>
            <person name="Ivanova N."/>
            <person name="Brettin T."/>
            <person name="Detter J.C."/>
            <person name="Han C."/>
            <person name="Larimer F."/>
            <person name="Land M."/>
            <person name="Hauser L."/>
            <person name="Markowitz V."/>
            <person name="Cheng J.-F."/>
            <person name="Hugenholtz P."/>
            <person name="Woyke T."/>
            <person name="Wu D."/>
            <person name="Tindall B."/>
            <person name="Pomrenke H."/>
            <person name="Brambilla E."/>
            <person name="Klenk H.-P."/>
            <person name="Eisen J.A."/>
        </authorList>
    </citation>
    <scope>NUCLEOTIDE SEQUENCE [LARGE SCALE GENOMIC DNA]</scope>
    <source>
        <strain evidence="2">ATCC BAA-1392 / DSM 18658 / VKM B-2454 / MOB10</strain>
    </source>
</reference>
<organism evidence="1 2">
    <name type="scientific">Singulisphaera acidiphila (strain ATCC BAA-1392 / DSM 18658 / VKM B-2454 / MOB10)</name>
    <dbReference type="NCBI Taxonomy" id="886293"/>
    <lineage>
        <taxon>Bacteria</taxon>
        <taxon>Pseudomonadati</taxon>
        <taxon>Planctomycetota</taxon>
        <taxon>Planctomycetia</taxon>
        <taxon>Isosphaerales</taxon>
        <taxon>Isosphaeraceae</taxon>
        <taxon>Singulisphaera</taxon>
    </lineage>
</organism>
<evidence type="ECO:0000313" key="2">
    <source>
        <dbReference type="Proteomes" id="UP000010798"/>
    </source>
</evidence>
<accession>L0DQW5</accession>
<gene>
    <name evidence="1" type="ordered locus">Sinac_7359</name>
</gene>
<name>L0DQW5_SINAD</name>
<dbReference type="AlphaFoldDB" id="L0DQW5"/>
<dbReference type="EMBL" id="CP003364">
    <property type="protein sequence ID" value="AGA31398.1"/>
    <property type="molecule type" value="Genomic_DNA"/>
</dbReference>
<keyword evidence="2" id="KW-1185">Reference proteome</keyword>
<proteinExistence type="predicted"/>